<dbReference type="GO" id="GO:0016020">
    <property type="term" value="C:membrane"/>
    <property type="evidence" value="ECO:0007669"/>
    <property type="project" value="UniProtKB-SubCell"/>
</dbReference>
<reference evidence="13" key="1">
    <citation type="submission" date="2010-10" db="EMBL/GenBank/DDBJ databases">
        <title>Complete sequence of Enterobacter cloacae SCF1.</title>
        <authorList>
            <consortium name="US DOE Joint Genome Institute"/>
            <person name="Lucas S."/>
            <person name="Copeland A."/>
            <person name="Lapidus A."/>
            <person name="Cheng J.-F."/>
            <person name="Bruce D."/>
            <person name="Goodwin L."/>
            <person name="Pitluck S."/>
            <person name="Davenport K."/>
            <person name="Detter J.C."/>
            <person name="Han C."/>
            <person name="Tapia R."/>
            <person name="Land M."/>
            <person name="Hauser L."/>
            <person name="Chang Y.-J."/>
            <person name="Jeffries C."/>
            <person name="Kyrpides N."/>
            <person name="Ivanova N."/>
            <person name="Mikhailova N."/>
            <person name="DeAngelis K."/>
            <person name="Arkin A.P."/>
            <person name="Chivian D."/>
            <person name="Edwards B."/>
            <person name="Woo H."/>
            <person name="Hazen T.C."/>
            <person name="Woyke T."/>
        </authorList>
    </citation>
    <scope>NUCLEOTIDE SEQUENCE [LARGE SCALE GENOMIC DNA]</scope>
    <source>
        <strain evidence="13">SCF1</strain>
    </source>
</reference>
<keyword evidence="7 11" id="KW-1133">Transmembrane helix</keyword>
<keyword evidence="5 11" id="KW-0812">Transmembrane</keyword>
<name>E3G8X7_ENTLS</name>
<organism evidence="12 13">
    <name type="scientific">Enterobacter lignolyticus (strain SCF1)</name>
    <dbReference type="NCBI Taxonomy" id="701347"/>
    <lineage>
        <taxon>Bacteria</taxon>
        <taxon>Pseudomonadati</taxon>
        <taxon>Pseudomonadota</taxon>
        <taxon>Gammaproteobacteria</taxon>
        <taxon>Enterobacterales</taxon>
        <taxon>Enterobacteriaceae</taxon>
        <taxon>Pluralibacter</taxon>
    </lineage>
</organism>
<comment type="similarity">
    <text evidence="2">Belongs to the YtcA family.</text>
</comment>
<gene>
    <name evidence="12" type="ordered locus">Entcl_2447</name>
</gene>
<dbReference type="STRING" id="701347.Entcl_2447"/>
<evidence type="ECO:0000256" key="9">
    <source>
        <dbReference type="ARBA" id="ARBA00023139"/>
    </source>
</evidence>
<dbReference type="EMBL" id="CP002272">
    <property type="protein sequence ID" value="ADO48698.1"/>
    <property type="molecule type" value="Genomic_DNA"/>
</dbReference>
<evidence type="ECO:0000313" key="12">
    <source>
        <dbReference type="EMBL" id="ADO48698.1"/>
    </source>
</evidence>
<evidence type="ECO:0000256" key="2">
    <source>
        <dbReference type="ARBA" id="ARBA00008208"/>
    </source>
</evidence>
<evidence type="ECO:0000256" key="3">
    <source>
        <dbReference type="ARBA" id="ARBA00021237"/>
    </source>
</evidence>
<evidence type="ECO:0000256" key="8">
    <source>
        <dbReference type="ARBA" id="ARBA00023136"/>
    </source>
</evidence>
<evidence type="ECO:0000256" key="7">
    <source>
        <dbReference type="ARBA" id="ARBA00022989"/>
    </source>
</evidence>
<dbReference type="KEGG" id="esc:Entcl_2447"/>
<evidence type="ECO:0000256" key="5">
    <source>
        <dbReference type="ARBA" id="ARBA00022692"/>
    </source>
</evidence>
<keyword evidence="8 11" id="KW-0472">Membrane</keyword>
<keyword evidence="4" id="KW-1003">Cell membrane</keyword>
<dbReference type="InterPro" id="IPR031381">
    <property type="entry name" value="YtcA"/>
</dbReference>
<dbReference type="eggNOG" id="ENOG5033AJ8">
    <property type="taxonomic scope" value="Bacteria"/>
</dbReference>
<dbReference type="Pfam" id="PF17090">
    <property type="entry name" value="Ytca"/>
    <property type="match status" value="1"/>
</dbReference>
<keyword evidence="6" id="KW-0732">Signal</keyword>
<feature type="transmembrane region" description="Helical" evidence="11">
    <location>
        <begin position="6"/>
        <end position="23"/>
    </location>
</feature>
<sequence length="115" mass="12409">MNNNSNLFVLFIIIIKLTIMHTSKVSKRLASGKRLGPLAALLSLTGCAPAPSIVLFGAAFPDWLLCTGAGVAGMILLHVVSVRRKKTQWLQPAAVVYPCVTALIAMLTWLLVFPH</sequence>
<dbReference type="AlphaFoldDB" id="E3G8X7"/>
<evidence type="ECO:0000256" key="10">
    <source>
        <dbReference type="ARBA" id="ARBA00023288"/>
    </source>
</evidence>
<proteinExistence type="inferred from homology"/>
<protein>
    <recommendedName>
        <fullName evidence="3">Uncharacterized protein YtcA</fullName>
    </recommendedName>
</protein>
<dbReference type="HOGENOM" id="CLU_157779_1_0_6"/>
<evidence type="ECO:0000256" key="4">
    <source>
        <dbReference type="ARBA" id="ARBA00022475"/>
    </source>
</evidence>
<keyword evidence="10" id="KW-0449">Lipoprotein</keyword>
<keyword evidence="9" id="KW-0564">Palmitate</keyword>
<evidence type="ECO:0000256" key="1">
    <source>
        <dbReference type="ARBA" id="ARBA00004141"/>
    </source>
</evidence>
<evidence type="ECO:0000256" key="6">
    <source>
        <dbReference type="ARBA" id="ARBA00022729"/>
    </source>
</evidence>
<keyword evidence="13" id="KW-1185">Reference proteome</keyword>
<feature type="transmembrane region" description="Helical" evidence="11">
    <location>
        <begin position="94"/>
        <end position="112"/>
    </location>
</feature>
<dbReference type="Proteomes" id="UP000006872">
    <property type="component" value="Chromosome"/>
</dbReference>
<accession>E3G8X7</accession>
<evidence type="ECO:0000313" key="13">
    <source>
        <dbReference type="Proteomes" id="UP000006872"/>
    </source>
</evidence>
<evidence type="ECO:0000256" key="11">
    <source>
        <dbReference type="SAM" id="Phobius"/>
    </source>
</evidence>
<feature type="transmembrane region" description="Helical" evidence="11">
    <location>
        <begin position="62"/>
        <end position="82"/>
    </location>
</feature>
<comment type="subcellular location">
    <subcellularLocation>
        <location evidence="1">Membrane</location>
        <topology evidence="1">Multi-pass membrane protein</topology>
    </subcellularLocation>
</comment>
<reference evidence="12 13" key="2">
    <citation type="journal article" date="2011" name="Stand. Genomic Sci.">
        <title>Complete genome sequence of 'Enterobacter lignolyticus' SCF1.</title>
        <authorList>
            <person name="Deangelis K.M."/>
            <person name="D'Haeseleer P."/>
            <person name="Chivian D."/>
            <person name="Fortney J.L."/>
            <person name="Khudyakov J."/>
            <person name="Simmons B."/>
            <person name="Woo H."/>
            <person name="Arkin A.P."/>
            <person name="Davenport K.W."/>
            <person name="Goodwin L."/>
            <person name="Chen A."/>
            <person name="Ivanova N."/>
            <person name="Kyrpides N.C."/>
            <person name="Mavromatis K."/>
            <person name="Woyke T."/>
            <person name="Hazen T.C."/>
        </authorList>
    </citation>
    <scope>NUCLEOTIDE SEQUENCE [LARGE SCALE GENOMIC DNA]</scope>
    <source>
        <strain evidence="12 13">SCF1</strain>
    </source>
</reference>